<evidence type="ECO:0000256" key="4">
    <source>
        <dbReference type="SAM" id="MobiDB-lite"/>
    </source>
</evidence>
<proteinExistence type="inferred from homology"/>
<feature type="compositionally biased region" description="Pro residues" evidence="4">
    <location>
        <begin position="360"/>
        <end position="372"/>
    </location>
</feature>
<feature type="compositionally biased region" description="Basic residues" evidence="4">
    <location>
        <begin position="316"/>
        <end position="328"/>
    </location>
</feature>
<keyword evidence="2 3" id="KW-0175">Coiled coil</keyword>
<gene>
    <name evidence="6" type="ORF">MNOR_LOCUS13528</name>
</gene>
<feature type="compositionally biased region" description="Basic and acidic residues" evidence="4">
    <location>
        <begin position="1051"/>
        <end position="1078"/>
    </location>
</feature>
<feature type="region of interest" description="Disordered" evidence="4">
    <location>
        <begin position="1050"/>
        <end position="1084"/>
    </location>
</feature>
<evidence type="ECO:0000256" key="3">
    <source>
        <dbReference type="SAM" id="Coils"/>
    </source>
</evidence>
<dbReference type="Pfam" id="PF25408">
    <property type="entry name" value="AAA_lid_NAV1"/>
    <property type="match status" value="1"/>
</dbReference>
<evidence type="ECO:0000313" key="7">
    <source>
        <dbReference type="Proteomes" id="UP001497623"/>
    </source>
</evidence>
<evidence type="ECO:0000256" key="2">
    <source>
        <dbReference type="ARBA" id="ARBA00023054"/>
    </source>
</evidence>
<evidence type="ECO:0000256" key="1">
    <source>
        <dbReference type="ARBA" id="ARBA00006255"/>
    </source>
</evidence>
<name>A0AAV2QN98_MEGNR</name>
<dbReference type="AlphaFoldDB" id="A0AAV2QN98"/>
<feature type="compositionally biased region" description="Polar residues" evidence="4">
    <location>
        <begin position="374"/>
        <end position="391"/>
    </location>
</feature>
<protein>
    <recommendedName>
        <fullName evidence="5">AAA+ ATPase domain-containing protein</fullName>
    </recommendedName>
</protein>
<dbReference type="GO" id="GO:0022008">
    <property type="term" value="P:neurogenesis"/>
    <property type="evidence" value="ECO:0007669"/>
    <property type="project" value="InterPro"/>
</dbReference>
<organism evidence="6 7">
    <name type="scientific">Meganyctiphanes norvegica</name>
    <name type="common">Northern krill</name>
    <name type="synonym">Thysanopoda norvegica</name>
    <dbReference type="NCBI Taxonomy" id="48144"/>
    <lineage>
        <taxon>Eukaryota</taxon>
        <taxon>Metazoa</taxon>
        <taxon>Ecdysozoa</taxon>
        <taxon>Arthropoda</taxon>
        <taxon>Crustacea</taxon>
        <taxon>Multicrustacea</taxon>
        <taxon>Malacostraca</taxon>
        <taxon>Eumalacostraca</taxon>
        <taxon>Eucarida</taxon>
        <taxon>Euphausiacea</taxon>
        <taxon>Euphausiidae</taxon>
        <taxon>Meganyctiphanes</taxon>
    </lineage>
</organism>
<evidence type="ECO:0000259" key="5">
    <source>
        <dbReference type="SMART" id="SM00382"/>
    </source>
</evidence>
<accession>A0AAV2QN98</accession>
<feature type="coiled-coil region" evidence="3">
    <location>
        <begin position="423"/>
        <end position="450"/>
    </location>
</feature>
<comment type="caution">
    <text evidence="6">The sequence shown here is derived from an EMBL/GenBank/DDBJ whole genome shotgun (WGS) entry which is preliminary data.</text>
</comment>
<dbReference type="SMART" id="SM00382">
    <property type="entry name" value="AAA"/>
    <property type="match status" value="1"/>
</dbReference>
<dbReference type="EMBL" id="CAXKWB010007774">
    <property type="protein sequence ID" value="CAL4088345.1"/>
    <property type="molecule type" value="Genomic_DNA"/>
</dbReference>
<feature type="domain" description="AAA+ ATPase" evidence="5">
    <location>
        <begin position="636"/>
        <end position="837"/>
    </location>
</feature>
<keyword evidence="7" id="KW-1185">Reference proteome</keyword>
<dbReference type="InterPro" id="IPR039041">
    <property type="entry name" value="Nav/unc-53"/>
</dbReference>
<feature type="region of interest" description="Disordered" evidence="4">
    <location>
        <begin position="1"/>
        <end position="34"/>
    </location>
</feature>
<dbReference type="SUPFAM" id="SSF52540">
    <property type="entry name" value="P-loop containing nucleoside triphosphate hydrolases"/>
    <property type="match status" value="1"/>
</dbReference>
<comment type="similarity">
    <text evidence="1">Belongs to the Nav/unc-53 family.</text>
</comment>
<dbReference type="Proteomes" id="UP001497623">
    <property type="component" value="Unassembled WGS sequence"/>
</dbReference>
<dbReference type="Pfam" id="PF23092">
    <property type="entry name" value="Ubiquitin_6"/>
    <property type="match status" value="1"/>
</dbReference>
<feature type="compositionally biased region" description="Polar residues" evidence="4">
    <location>
        <begin position="330"/>
        <end position="357"/>
    </location>
</feature>
<sequence length="1195" mass="129135">MRVMTELGFGTLSRGRRSQSSSCSGGLTNGYTQPDITNNNLNNLNVNNKNANLGTNGVVSNGACQGNGCLGTKDSNQGGTSDDGIRTVHDGFATIRAGGKRGRARSSPSVVTGEGGGHMCGGCNTRGLGAMEPLWEEQRGNAGSGGVVGPPTTVTRRDRPTMPWWEVATRRSRYRSCPAFTQASMVNALEQTMNTVTSKLERLASSPDLKDVEAAELRRTAAVLRQQSSAVCQSVSSGYFSMERQLSTDSVSSVNSTVSTASCVSYASLGNPLQHNLQHSLQHSLQHTHKFQQNDLNGDQDPNKFKKRSWLRSSFRRAFGRQNRKRSKQQQEQDTAQVTDGTATQELPLNHATNSAVRQLPPPAPPPLPPPLLTTDTHSQQYMHSQHSVKESQTLSHLRAEVAEKERVLTDCRLEVLSAQSQLQVQAEHINRLQTECTSLREENTRLASLVRGQYGPAADALITPLSHTFTTLTLSRMNPTGSSSSSVGDGRRMRIVVIDQPYTSNLGATSLALNNNTHIGNISIEPKTTWDQLDNLVNITLKDYGNRVDPVSGLGLEEGSIQCYRVAEALRTQAGPRPELLPYGYCVGEVDALHCWLKDGSFNSEGTTQGSCAAAAFASATPMSVLQRLSAHLVEHRRLVLAGPPQIGKTHIAHTLARYYVLNAGKELTDGAIKTFNVTGSNSLELCQLLSSVWPHGKASVSSIRSTSSASSIRSTSSLASSSSSSSSSSISTSSMSSSSTVAAENLNSTVTPIVIIIDDLHAAGGVVELLQRCLSAAVHTGPAIIATSQPTPTLATRLHIHCNFRWSSLSVSQEPVRGVLGRVLRQRVVVAEVGSGTQLPDHHQLAEWLTRLWLHLNTILTDHCASPEVACIGPGMLMDCPLGQEEAQVWFTEVWNERVIPALRSLLLSHGSPALAHNWADPLDWVLATYPWPPNAACGPDHLTRLNANDVLSEDTKNGNIERNRLAIHRSTSTFKHHAPYSQGQKNESVYAVPHAVPRSSPSPTQTPTVGQQVVTQAIITPVQTATQCIISPRQGTAHNLFVPVQGEAHVDNDTKSDDCTHKNKHHESEDKDVHMQSDSSPDIVVCDPFSTSKSMKHNNQIDDTAGVEPIYSSIKEADIVSMETDSTESADSLKMESHTSLDVTVRNAINMIGGPAVQDIKIIRDTGNHNNVKMKGLAQELTTTFKPVETAI</sequence>
<reference evidence="6 7" key="1">
    <citation type="submission" date="2024-05" db="EMBL/GenBank/DDBJ databases">
        <authorList>
            <person name="Wallberg A."/>
        </authorList>
    </citation>
    <scope>NUCLEOTIDE SEQUENCE [LARGE SCALE GENOMIC DNA]</scope>
</reference>
<dbReference type="InterPro" id="IPR057126">
    <property type="entry name" value="NAV1-like_ubiquitin-like"/>
</dbReference>
<dbReference type="InterPro" id="IPR027417">
    <property type="entry name" value="P-loop_NTPase"/>
</dbReference>
<dbReference type="PANTHER" id="PTHR12784">
    <property type="entry name" value="STEERIN"/>
    <property type="match status" value="1"/>
</dbReference>
<feature type="region of interest" description="Disordered" evidence="4">
    <location>
        <begin position="139"/>
        <end position="158"/>
    </location>
</feature>
<evidence type="ECO:0000313" key="6">
    <source>
        <dbReference type="EMBL" id="CAL4088345.1"/>
    </source>
</evidence>
<dbReference type="InterPro" id="IPR003593">
    <property type="entry name" value="AAA+_ATPase"/>
</dbReference>
<dbReference type="Gene3D" id="3.40.50.300">
    <property type="entry name" value="P-loop containing nucleotide triphosphate hydrolases"/>
    <property type="match status" value="1"/>
</dbReference>
<dbReference type="PANTHER" id="PTHR12784:SF28">
    <property type="entry name" value="PROTEIN SICKIE"/>
    <property type="match status" value="1"/>
</dbReference>
<feature type="region of interest" description="Disordered" evidence="4">
    <location>
        <begin position="316"/>
        <end position="391"/>
    </location>
</feature>
<dbReference type="InterPro" id="IPR057568">
    <property type="entry name" value="CortBP2_NAV1-like_AAA_lid"/>
</dbReference>